<dbReference type="Gene3D" id="2.70.210.12">
    <property type="entry name" value="GTP1/OBG domain"/>
    <property type="match status" value="1"/>
</dbReference>
<dbReference type="GO" id="GO:0042254">
    <property type="term" value="P:ribosome biogenesis"/>
    <property type="evidence" value="ECO:0007669"/>
    <property type="project" value="UniProtKB-UniRule"/>
</dbReference>
<dbReference type="InterPro" id="IPR006074">
    <property type="entry name" value="GTP1-OBG_CS"/>
</dbReference>
<keyword evidence="7" id="KW-1185">Reference proteome</keyword>
<feature type="domain" description="OBG-type G" evidence="4">
    <location>
        <begin position="253"/>
        <end position="443"/>
    </location>
</feature>
<evidence type="ECO:0000313" key="7">
    <source>
        <dbReference type="Proteomes" id="UP001515480"/>
    </source>
</evidence>
<dbReference type="GO" id="GO:0005525">
    <property type="term" value="F:GTP binding"/>
    <property type="evidence" value="ECO:0007669"/>
    <property type="project" value="UniProtKB-KW"/>
</dbReference>
<dbReference type="InterPro" id="IPR045086">
    <property type="entry name" value="OBG_GTPase"/>
</dbReference>
<sequence length="445" mass="48086">MLVGPVIPPSSQRHSPSRLSTVDREKRLPLRAPSKDLDKEKHLYFDQVSIVVRSGNGGDGMLLTLPKRGEGPLLEKNADGDFVLPPGGGRGGDVFLVVDPSLSDLLHLRERSKADLAAESGKDSRGFQDWKKDKKTWKTVADEGSGLRTAGLNDARDLIIGVPPGTFVRTKAGKVLGDLVSPGQRLLVAKGGHGGPCVLKDERPIRGDKQSKRRQAPAETGEELQMTPSELKQMTQGGEHTQVSLELLLRTVADVGFVGFPNAGKSTLLAALSRASPEIAPFPFTTMMPNLGVMTAEGGGKHGALLADLPGLVEGAHHGRGLGRVFLRHLRRVKLVLYILDTSASANSTVTDQYRTLRHELKLYNPQYLERPHLVALNKLDLAWEAGGQEEFDKMRKVLVREIALCAAEGADETAPPVAIVPLSGLRERGLLMLRKAILTALEAC</sequence>
<dbReference type="SUPFAM" id="SSF52540">
    <property type="entry name" value="P-loop containing nucleoside triphosphate hydrolases"/>
    <property type="match status" value="1"/>
</dbReference>
<keyword evidence="2" id="KW-0342">GTP-binding</keyword>
<proteinExistence type="predicted"/>
<dbReference type="Proteomes" id="UP001515480">
    <property type="component" value="Unassembled WGS sequence"/>
</dbReference>
<dbReference type="Pfam" id="PF01018">
    <property type="entry name" value="GTP1_OBG"/>
    <property type="match status" value="2"/>
</dbReference>
<dbReference type="InterPro" id="IPR006169">
    <property type="entry name" value="GTP1_OBG_dom"/>
</dbReference>
<keyword evidence="1" id="KW-0547">Nucleotide-binding</keyword>
<feature type="region of interest" description="Disordered" evidence="3">
    <location>
        <begin position="1"/>
        <end position="33"/>
    </location>
</feature>
<dbReference type="InterPro" id="IPR006073">
    <property type="entry name" value="GTP-bd"/>
</dbReference>
<dbReference type="InterPro" id="IPR031167">
    <property type="entry name" value="G_OBG"/>
</dbReference>
<organism evidence="6 7">
    <name type="scientific">Prymnesium parvum</name>
    <name type="common">Toxic golden alga</name>
    <dbReference type="NCBI Taxonomy" id="97485"/>
    <lineage>
        <taxon>Eukaryota</taxon>
        <taxon>Haptista</taxon>
        <taxon>Haptophyta</taxon>
        <taxon>Prymnesiophyceae</taxon>
        <taxon>Prymnesiales</taxon>
        <taxon>Prymnesiaceae</taxon>
        <taxon>Prymnesium</taxon>
    </lineage>
</organism>
<feature type="compositionally biased region" description="Polar residues" evidence="3">
    <location>
        <begin position="9"/>
        <end position="20"/>
    </location>
</feature>
<name>A0AB34K5B3_PRYPA</name>
<gene>
    <name evidence="6" type="ORF">AB1Y20_000622</name>
</gene>
<dbReference type="PROSITE" id="PS51710">
    <property type="entry name" value="G_OBG"/>
    <property type="match status" value="1"/>
</dbReference>
<evidence type="ECO:0000259" key="5">
    <source>
        <dbReference type="PROSITE" id="PS51883"/>
    </source>
</evidence>
<dbReference type="PROSITE" id="PS00905">
    <property type="entry name" value="GTP1_OBG"/>
    <property type="match status" value="1"/>
</dbReference>
<feature type="compositionally biased region" description="Basic and acidic residues" evidence="3">
    <location>
        <begin position="199"/>
        <end position="210"/>
    </location>
</feature>
<evidence type="ECO:0000313" key="6">
    <source>
        <dbReference type="EMBL" id="KAL1529683.1"/>
    </source>
</evidence>
<protein>
    <submittedName>
        <fullName evidence="6">Uncharacterized protein</fullName>
    </submittedName>
</protein>
<dbReference type="AlphaFoldDB" id="A0AB34K5B3"/>
<feature type="compositionally biased region" description="Basic and acidic residues" evidence="3">
    <location>
        <begin position="21"/>
        <end position="33"/>
    </location>
</feature>
<dbReference type="Gene3D" id="3.40.50.300">
    <property type="entry name" value="P-loop containing nucleotide triphosphate hydrolases"/>
    <property type="match status" value="1"/>
</dbReference>
<dbReference type="GO" id="GO:0005739">
    <property type="term" value="C:mitochondrion"/>
    <property type="evidence" value="ECO:0007669"/>
    <property type="project" value="TreeGrafter"/>
</dbReference>
<evidence type="ECO:0000256" key="3">
    <source>
        <dbReference type="SAM" id="MobiDB-lite"/>
    </source>
</evidence>
<dbReference type="PRINTS" id="PR00326">
    <property type="entry name" value="GTP1OBG"/>
</dbReference>
<comment type="caution">
    <text evidence="6">The sequence shown here is derived from an EMBL/GenBank/DDBJ whole genome shotgun (WGS) entry which is preliminary data.</text>
</comment>
<dbReference type="SUPFAM" id="SSF82051">
    <property type="entry name" value="Obg GTP-binding protein N-terminal domain"/>
    <property type="match status" value="1"/>
</dbReference>
<accession>A0AB34K5B3</accession>
<dbReference type="CDD" id="cd01898">
    <property type="entry name" value="Obg"/>
    <property type="match status" value="1"/>
</dbReference>
<dbReference type="PANTHER" id="PTHR11702:SF39">
    <property type="entry name" value="GTP-BINDING PROTEIN OBGC2-RELATED"/>
    <property type="match status" value="1"/>
</dbReference>
<evidence type="ECO:0000256" key="2">
    <source>
        <dbReference type="ARBA" id="ARBA00023134"/>
    </source>
</evidence>
<dbReference type="Pfam" id="PF01926">
    <property type="entry name" value="MMR_HSR1"/>
    <property type="match status" value="1"/>
</dbReference>
<evidence type="ECO:0000259" key="4">
    <source>
        <dbReference type="PROSITE" id="PS51710"/>
    </source>
</evidence>
<dbReference type="PANTHER" id="PTHR11702">
    <property type="entry name" value="DEVELOPMENTALLY REGULATED GTP-BINDING PROTEIN-RELATED"/>
    <property type="match status" value="1"/>
</dbReference>
<feature type="region of interest" description="Disordered" evidence="3">
    <location>
        <begin position="191"/>
        <end position="224"/>
    </location>
</feature>
<dbReference type="InterPro" id="IPR036726">
    <property type="entry name" value="GTP1_OBG_dom_sf"/>
</dbReference>
<dbReference type="InterPro" id="IPR027417">
    <property type="entry name" value="P-loop_NTPase"/>
</dbReference>
<dbReference type="PROSITE" id="PS51883">
    <property type="entry name" value="OBG"/>
    <property type="match status" value="1"/>
</dbReference>
<reference evidence="6 7" key="1">
    <citation type="journal article" date="2024" name="Science">
        <title>Giant polyketide synthase enzymes in the biosynthesis of giant marine polyether toxins.</title>
        <authorList>
            <person name="Fallon T.R."/>
            <person name="Shende V.V."/>
            <person name="Wierzbicki I.H."/>
            <person name="Pendleton A.L."/>
            <person name="Watervoot N.F."/>
            <person name="Auber R.P."/>
            <person name="Gonzalez D.J."/>
            <person name="Wisecaver J.H."/>
            <person name="Moore B.S."/>
        </authorList>
    </citation>
    <scope>NUCLEOTIDE SEQUENCE [LARGE SCALE GENOMIC DNA]</scope>
    <source>
        <strain evidence="6 7">12B1</strain>
    </source>
</reference>
<evidence type="ECO:0000256" key="1">
    <source>
        <dbReference type="ARBA" id="ARBA00022741"/>
    </source>
</evidence>
<feature type="domain" description="Obg" evidence="5">
    <location>
        <begin position="42"/>
        <end position="233"/>
    </location>
</feature>
<dbReference type="GO" id="GO:0003924">
    <property type="term" value="F:GTPase activity"/>
    <property type="evidence" value="ECO:0007669"/>
    <property type="project" value="InterPro"/>
</dbReference>
<dbReference type="EMBL" id="JBGBPQ010000001">
    <property type="protein sequence ID" value="KAL1529683.1"/>
    <property type="molecule type" value="Genomic_DNA"/>
</dbReference>